<dbReference type="SMART" id="SM00421">
    <property type="entry name" value="HTH_LUXR"/>
    <property type="match status" value="1"/>
</dbReference>
<dbReference type="GO" id="GO:0006355">
    <property type="term" value="P:regulation of DNA-templated transcription"/>
    <property type="evidence" value="ECO:0007669"/>
    <property type="project" value="InterPro"/>
</dbReference>
<evidence type="ECO:0000313" key="4">
    <source>
        <dbReference type="EMBL" id="QCB95455.1"/>
    </source>
</evidence>
<keyword evidence="1" id="KW-0547">Nucleotide-binding</keyword>
<dbReference type="InterPro" id="IPR041664">
    <property type="entry name" value="AAA_16"/>
</dbReference>
<dbReference type="InterPro" id="IPR011990">
    <property type="entry name" value="TPR-like_helical_dom_sf"/>
</dbReference>
<dbReference type="GO" id="GO:0005524">
    <property type="term" value="F:ATP binding"/>
    <property type="evidence" value="ECO:0007669"/>
    <property type="project" value="UniProtKB-KW"/>
</dbReference>
<dbReference type="InterPro" id="IPR016032">
    <property type="entry name" value="Sig_transdc_resp-reg_C-effctor"/>
</dbReference>
<evidence type="ECO:0000313" key="5">
    <source>
        <dbReference type="Proteomes" id="UP000296469"/>
    </source>
</evidence>
<name>A0A4V1CN74_9CELL</name>
<dbReference type="SUPFAM" id="SSF52540">
    <property type="entry name" value="P-loop containing nucleoside triphosphate hydrolases"/>
    <property type="match status" value="1"/>
</dbReference>
<dbReference type="EMBL" id="CP039291">
    <property type="protein sequence ID" value="QCB95455.1"/>
    <property type="molecule type" value="Genomic_DNA"/>
</dbReference>
<dbReference type="GO" id="GO:0004016">
    <property type="term" value="F:adenylate cyclase activity"/>
    <property type="evidence" value="ECO:0007669"/>
    <property type="project" value="TreeGrafter"/>
</dbReference>
<dbReference type="PROSITE" id="PS00622">
    <property type="entry name" value="HTH_LUXR_1"/>
    <property type="match status" value="1"/>
</dbReference>
<dbReference type="GO" id="GO:0005737">
    <property type="term" value="C:cytoplasm"/>
    <property type="evidence" value="ECO:0007669"/>
    <property type="project" value="TreeGrafter"/>
</dbReference>
<protein>
    <submittedName>
        <fullName evidence="4">Helix-turn-helix transcriptional regulator</fullName>
    </submittedName>
</protein>
<evidence type="ECO:0000259" key="3">
    <source>
        <dbReference type="PROSITE" id="PS50043"/>
    </source>
</evidence>
<dbReference type="Gene3D" id="1.25.40.10">
    <property type="entry name" value="Tetratricopeptide repeat domain"/>
    <property type="match status" value="1"/>
</dbReference>
<dbReference type="GO" id="GO:0003677">
    <property type="term" value="F:DNA binding"/>
    <property type="evidence" value="ECO:0007669"/>
    <property type="project" value="InterPro"/>
</dbReference>
<feature type="domain" description="HTH luxR-type" evidence="3">
    <location>
        <begin position="899"/>
        <end position="964"/>
    </location>
</feature>
<proteinExistence type="predicted"/>
<dbReference type="Pfam" id="PF00196">
    <property type="entry name" value="GerE"/>
    <property type="match status" value="1"/>
</dbReference>
<dbReference type="PANTHER" id="PTHR16305">
    <property type="entry name" value="TESTICULAR SOLUBLE ADENYLYL CYCLASE"/>
    <property type="match status" value="1"/>
</dbReference>
<dbReference type="PROSITE" id="PS50043">
    <property type="entry name" value="HTH_LUXR_2"/>
    <property type="match status" value="1"/>
</dbReference>
<dbReference type="InterPro" id="IPR027417">
    <property type="entry name" value="P-loop_NTPase"/>
</dbReference>
<dbReference type="SUPFAM" id="SSF46894">
    <property type="entry name" value="C-terminal effector domain of the bipartite response regulators"/>
    <property type="match status" value="1"/>
</dbReference>
<dbReference type="InterPro" id="IPR036388">
    <property type="entry name" value="WH-like_DNA-bd_sf"/>
</dbReference>
<dbReference type="KEGG" id="celz:E5225_14875"/>
<dbReference type="Pfam" id="PF13191">
    <property type="entry name" value="AAA_16"/>
    <property type="match status" value="1"/>
</dbReference>
<dbReference type="CDD" id="cd06170">
    <property type="entry name" value="LuxR_C_like"/>
    <property type="match status" value="1"/>
</dbReference>
<dbReference type="AlphaFoldDB" id="A0A4V1CN74"/>
<dbReference type="OrthoDB" id="5476461at2"/>
<dbReference type="InterPro" id="IPR000792">
    <property type="entry name" value="Tscrpt_reg_LuxR_C"/>
</dbReference>
<dbReference type="PANTHER" id="PTHR16305:SF35">
    <property type="entry name" value="TRANSCRIPTIONAL ACTIVATOR DOMAIN"/>
    <property type="match status" value="1"/>
</dbReference>
<gene>
    <name evidence="4" type="ORF">E5225_14875</name>
</gene>
<dbReference type="Proteomes" id="UP000296469">
    <property type="component" value="Chromosome"/>
</dbReference>
<accession>A0A4V1CN74</accession>
<sequence length="970" mass="102408">MSTPFVARSAQVARLTEALGRARAGTPSLVLLGADAGVGKTRLVREVAERAGADGARVVTGHCVDLGEIGLPYLPFAEALGALHALDPDAVRAVAAARPALARLAGPGTVAPPGDDAADRLQLFEGVVEALAASASPDRPLLLVLEDMHWADASSRDLLRFLVSRLAGQHLLVVVTYRTDDLHRRHPWRPVAAELARHPRSERLLLDPFTEDELRDFTAAVAGAPLPDPLLRRVRERAEGNAYFTEELLEAGADSDALPWTLGDVLRTRVEQLEPAPLRLVQLASAAGRRVDEPLLRAAAGADGDPALAAPGAVERALRDAVAQHVLVVEDGRIAFRHALLAEAVYTDLLPGELGGVHRAYLRALDAEPGVGTAAQRAAHAVRAPDLPVALRASWDAAVQAHRVLAPTEELRHLEVVLRLWDAAPEVAAALPEHRAGVLLRAAGAASRAGAADRAVQLARSALEAPDTPPGERPAVRTMVARHLLGVDDVPTALDEAARAVAELPDAPTPARAWALATYARAAVNAGREDEAEQLAGRAVEIAREVGDAAAESDAMATLALAERLDHAQSARLLAEALERAVGAEDRATELRIRYNLASAHYDVGDLPRAAQASATGVARARALGMSWAPHGVDLHALDAMIRFARGDLSPRAPGPDDDGDVPEFAAALVAAGDLWAAVARGDDDAVGRAQALERWWDRDPLVALLAGGNAVDALTWQGRPAQARELLDRVDAHLRSVWPQMYTGGIRMSALALAATADEAAVRRLAGAAVDDLLADADARLDRAERTAQARRPRPGGMGPEGRAWLARARAEHARARSEAAPALWASTVAEFGYGHAYEEARSRWRWAEALLVAGDRAAATTQAASALAAAQGMGARPLAEAVRDLVRRGRLDVAGVRAQGVDVLTAREAEVLALVAQGLSNRQIGERLFISGKTVSVHVSNVLGKLGASGRTEAVTVAHRRGLLTPRA</sequence>
<dbReference type="SUPFAM" id="SSF48452">
    <property type="entry name" value="TPR-like"/>
    <property type="match status" value="2"/>
</dbReference>
<keyword evidence="5" id="KW-1185">Reference proteome</keyword>
<dbReference type="Gene3D" id="1.10.10.10">
    <property type="entry name" value="Winged helix-like DNA-binding domain superfamily/Winged helix DNA-binding domain"/>
    <property type="match status" value="1"/>
</dbReference>
<dbReference type="PRINTS" id="PR00038">
    <property type="entry name" value="HTHLUXR"/>
</dbReference>
<organism evidence="4 5">
    <name type="scientific">Cellulomonas shaoxiangyii</name>
    <dbReference type="NCBI Taxonomy" id="2566013"/>
    <lineage>
        <taxon>Bacteria</taxon>
        <taxon>Bacillati</taxon>
        <taxon>Actinomycetota</taxon>
        <taxon>Actinomycetes</taxon>
        <taxon>Micrococcales</taxon>
        <taxon>Cellulomonadaceae</taxon>
        <taxon>Cellulomonas</taxon>
    </lineage>
</organism>
<evidence type="ECO:0000256" key="2">
    <source>
        <dbReference type="ARBA" id="ARBA00022840"/>
    </source>
</evidence>
<dbReference type="Gene3D" id="3.40.50.300">
    <property type="entry name" value="P-loop containing nucleotide triphosphate hydrolases"/>
    <property type="match status" value="1"/>
</dbReference>
<keyword evidence="2" id="KW-0067">ATP-binding</keyword>
<reference evidence="4 5" key="1">
    <citation type="submission" date="2019-04" db="EMBL/GenBank/DDBJ databases">
        <title>Isolation and identification of Cellulomonas shaoxiangyii sp. Nov. isolated from feces of the Tibetan antelopes (Pantholops hodgsonii) in the Qinghai-Tibet plateau of China.</title>
        <authorList>
            <person name="Tian Z."/>
        </authorList>
    </citation>
    <scope>NUCLEOTIDE SEQUENCE [LARGE SCALE GENOMIC DNA]</scope>
    <source>
        <strain evidence="4 5">Z28</strain>
    </source>
</reference>
<evidence type="ECO:0000256" key="1">
    <source>
        <dbReference type="ARBA" id="ARBA00022741"/>
    </source>
</evidence>